<reference evidence="10 11" key="1">
    <citation type="journal article" date="2018" name="Nat. Ecol. Evol.">
        <title>Pezizomycetes genomes reveal the molecular basis of ectomycorrhizal truffle lifestyle.</title>
        <authorList>
            <person name="Murat C."/>
            <person name="Payen T."/>
            <person name="Noel B."/>
            <person name="Kuo A."/>
            <person name="Morin E."/>
            <person name="Chen J."/>
            <person name="Kohler A."/>
            <person name="Krizsan K."/>
            <person name="Balestrini R."/>
            <person name="Da Silva C."/>
            <person name="Montanini B."/>
            <person name="Hainaut M."/>
            <person name="Levati E."/>
            <person name="Barry K.W."/>
            <person name="Belfiori B."/>
            <person name="Cichocki N."/>
            <person name="Clum A."/>
            <person name="Dockter R.B."/>
            <person name="Fauchery L."/>
            <person name="Guy J."/>
            <person name="Iotti M."/>
            <person name="Le Tacon F."/>
            <person name="Lindquist E.A."/>
            <person name="Lipzen A."/>
            <person name="Malagnac F."/>
            <person name="Mello A."/>
            <person name="Molinier V."/>
            <person name="Miyauchi S."/>
            <person name="Poulain J."/>
            <person name="Riccioni C."/>
            <person name="Rubini A."/>
            <person name="Sitrit Y."/>
            <person name="Splivallo R."/>
            <person name="Traeger S."/>
            <person name="Wang M."/>
            <person name="Zifcakova L."/>
            <person name="Wipf D."/>
            <person name="Zambonelli A."/>
            <person name="Paolocci F."/>
            <person name="Nowrousian M."/>
            <person name="Ottonello S."/>
            <person name="Baldrian P."/>
            <person name="Spatafora J.W."/>
            <person name="Henrissat B."/>
            <person name="Nagy L.G."/>
            <person name="Aury J.M."/>
            <person name="Wincker P."/>
            <person name="Grigoriev I.V."/>
            <person name="Bonfante P."/>
            <person name="Martin F.M."/>
        </authorList>
    </citation>
    <scope>NUCLEOTIDE SEQUENCE [LARGE SCALE GENOMIC DNA]</scope>
    <source>
        <strain evidence="10 11">CCBAS932</strain>
    </source>
</reference>
<dbReference type="Pfam" id="PF14743">
    <property type="entry name" value="DNA_ligase_OB_2"/>
    <property type="match status" value="1"/>
</dbReference>
<feature type="compositionally biased region" description="Low complexity" evidence="7">
    <location>
        <begin position="132"/>
        <end position="153"/>
    </location>
</feature>
<dbReference type="Pfam" id="PF01068">
    <property type="entry name" value="DNA_ligase_A_M"/>
    <property type="match status" value="1"/>
</dbReference>
<comment type="cofactor">
    <cofactor evidence="1">
        <name>a divalent metal cation</name>
        <dbReference type="ChEBI" id="CHEBI:60240"/>
    </cofactor>
</comment>
<evidence type="ECO:0000313" key="11">
    <source>
        <dbReference type="Proteomes" id="UP000277580"/>
    </source>
</evidence>
<dbReference type="SUPFAM" id="SSF56091">
    <property type="entry name" value="DNA ligase/mRNA capping enzyme, catalytic domain"/>
    <property type="match status" value="1"/>
</dbReference>
<keyword evidence="6" id="KW-0479">Metal-binding</keyword>
<dbReference type="GO" id="GO:0008270">
    <property type="term" value="F:zinc ion binding"/>
    <property type="evidence" value="ECO:0007669"/>
    <property type="project" value="UniProtKB-KW"/>
</dbReference>
<evidence type="ECO:0000259" key="9">
    <source>
        <dbReference type="PROSITE" id="PS50966"/>
    </source>
</evidence>
<dbReference type="STRING" id="1392247.A0A3N4L6S5"/>
<evidence type="ECO:0000256" key="5">
    <source>
        <dbReference type="ARBA" id="ARBA00023204"/>
    </source>
</evidence>
<name>A0A3N4L6S5_9PEZI</name>
<dbReference type="InterPro" id="IPR029319">
    <property type="entry name" value="DNA_ligase_OB"/>
</dbReference>
<keyword evidence="3" id="KW-0235">DNA replication</keyword>
<dbReference type="GO" id="GO:0005524">
    <property type="term" value="F:ATP binding"/>
    <property type="evidence" value="ECO:0007669"/>
    <property type="project" value="InterPro"/>
</dbReference>
<dbReference type="EMBL" id="ML119121">
    <property type="protein sequence ID" value="RPB13695.1"/>
    <property type="molecule type" value="Genomic_DNA"/>
</dbReference>
<keyword evidence="6" id="KW-0862">Zinc</keyword>
<dbReference type="GO" id="GO:0006281">
    <property type="term" value="P:DNA repair"/>
    <property type="evidence" value="ECO:0007669"/>
    <property type="project" value="UniProtKB-KW"/>
</dbReference>
<dbReference type="Gene3D" id="3.30.470.30">
    <property type="entry name" value="DNA ligase/mRNA capping enzyme"/>
    <property type="match status" value="1"/>
</dbReference>
<evidence type="ECO:0000313" key="10">
    <source>
        <dbReference type="EMBL" id="RPB13695.1"/>
    </source>
</evidence>
<feature type="region of interest" description="Disordered" evidence="7">
    <location>
        <begin position="89"/>
        <end position="159"/>
    </location>
</feature>
<dbReference type="CDD" id="cd07896">
    <property type="entry name" value="Adenylation_kDNA_ligase_like"/>
    <property type="match status" value="1"/>
</dbReference>
<evidence type="ECO:0000259" key="8">
    <source>
        <dbReference type="PROSITE" id="PS50160"/>
    </source>
</evidence>
<dbReference type="Gene3D" id="2.40.50.140">
    <property type="entry name" value="Nucleic acid-binding proteins"/>
    <property type="match status" value="1"/>
</dbReference>
<keyword evidence="6" id="KW-0863">Zinc-finger</keyword>
<dbReference type="Proteomes" id="UP000277580">
    <property type="component" value="Unassembled WGS sequence"/>
</dbReference>
<dbReference type="GO" id="GO:0003910">
    <property type="term" value="F:DNA ligase (ATP) activity"/>
    <property type="evidence" value="ECO:0007669"/>
    <property type="project" value="InterPro"/>
</dbReference>
<dbReference type="PANTHER" id="PTHR47810">
    <property type="entry name" value="DNA LIGASE"/>
    <property type="match status" value="1"/>
</dbReference>
<dbReference type="PANTHER" id="PTHR47810:SF1">
    <property type="entry name" value="DNA LIGASE B"/>
    <property type="match status" value="1"/>
</dbReference>
<keyword evidence="4" id="KW-0227">DNA damage</keyword>
<dbReference type="PROSITE" id="PS50160">
    <property type="entry name" value="DNA_LIGASE_A3"/>
    <property type="match status" value="1"/>
</dbReference>
<sequence length="434" mass="48166">MSRTEVRTKDKLLEINGVKPKVILPDGTTLNATSESSDRLYTMKRTGDHYYCTCPAWRRAAGAVNSRTCKHLQSLFGVGYEEARLELTNPSTTSASTPSSNLKRRAVKRARGERKVKTGVVSDEELSGAGAGAKPARSAAGSSSSSSSAAGVARPKRKVEPVQRLAKDVSFKPLLAEKWDIEKGKDPKGYLISEKLDGVRAYWNGKNFQSREGNPFYAPEWFTKKMPKDICLDGELFTTRGDFQKCVSIVRTQNNPDAWKFSVSYQIFDCPSKGDEPFEDRIAFVQETFKKLRIRWVHVLAHTECKSRKHLLDMLDDICAKGGEGLMLREPGSAYVNGRSKTLLKVKRFLDADAIVRGHERGTGKNANCTGALRVEMLDAKGRPTGKLFKIGSGLTDQQRRSPPKIGATVIYRYQELSNSGTPRFPTFVGERAD</sequence>
<accession>A0A3N4L6S5</accession>
<dbReference type="InParanoid" id="A0A3N4L6S5"/>
<evidence type="ECO:0000256" key="2">
    <source>
        <dbReference type="ARBA" id="ARBA00022598"/>
    </source>
</evidence>
<dbReference type="Gene3D" id="3.30.1490.70">
    <property type="match status" value="1"/>
</dbReference>
<dbReference type="AlphaFoldDB" id="A0A3N4L6S5"/>
<dbReference type="InterPro" id="IPR007527">
    <property type="entry name" value="Znf_SWIM"/>
</dbReference>
<keyword evidence="5" id="KW-0234">DNA repair</keyword>
<proteinExistence type="predicted"/>
<protein>
    <submittedName>
        <fullName evidence="10">DNA ligase/mRNA capping enzyme</fullName>
    </submittedName>
</protein>
<dbReference type="InterPro" id="IPR012340">
    <property type="entry name" value="NA-bd_OB-fold"/>
</dbReference>
<feature type="compositionally biased region" description="Basic residues" evidence="7">
    <location>
        <begin position="102"/>
        <end position="114"/>
    </location>
</feature>
<keyword evidence="2 10" id="KW-0436">Ligase</keyword>
<dbReference type="OrthoDB" id="411785at2759"/>
<evidence type="ECO:0000256" key="1">
    <source>
        <dbReference type="ARBA" id="ARBA00001968"/>
    </source>
</evidence>
<feature type="domain" description="ATP-dependent DNA ligase family profile" evidence="8">
    <location>
        <begin position="261"/>
        <end position="348"/>
    </location>
</feature>
<feature type="domain" description="SWIM-type" evidence="9">
    <location>
        <begin position="41"/>
        <end position="80"/>
    </location>
</feature>
<feature type="compositionally biased region" description="Low complexity" evidence="7">
    <location>
        <begin position="89"/>
        <end position="101"/>
    </location>
</feature>
<organism evidence="10 11">
    <name type="scientific">Morchella conica CCBAS932</name>
    <dbReference type="NCBI Taxonomy" id="1392247"/>
    <lineage>
        <taxon>Eukaryota</taxon>
        <taxon>Fungi</taxon>
        <taxon>Dikarya</taxon>
        <taxon>Ascomycota</taxon>
        <taxon>Pezizomycotina</taxon>
        <taxon>Pezizomycetes</taxon>
        <taxon>Pezizales</taxon>
        <taxon>Morchellaceae</taxon>
        <taxon>Morchella</taxon>
    </lineage>
</organism>
<dbReference type="NCBIfam" id="NF006592">
    <property type="entry name" value="PRK09125.1"/>
    <property type="match status" value="1"/>
</dbReference>
<dbReference type="InterPro" id="IPR012310">
    <property type="entry name" value="DNA_ligase_ATP-dep_cent"/>
</dbReference>
<evidence type="ECO:0000256" key="3">
    <source>
        <dbReference type="ARBA" id="ARBA00022705"/>
    </source>
</evidence>
<dbReference type="CDD" id="cd08041">
    <property type="entry name" value="OBF_kDNA_ligase_like"/>
    <property type="match status" value="1"/>
</dbReference>
<dbReference type="SUPFAM" id="SSF50249">
    <property type="entry name" value="Nucleic acid-binding proteins"/>
    <property type="match status" value="1"/>
</dbReference>
<keyword evidence="11" id="KW-1185">Reference proteome</keyword>
<gene>
    <name evidence="10" type="ORF">P167DRAFT_558155</name>
</gene>
<dbReference type="InterPro" id="IPR050326">
    <property type="entry name" value="NAD_dep_DNA_ligaseB"/>
</dbReference>
<dbReference type="GO" id="GO:0006310">
    <property type="term" value="P:DNA recombination"/>
    <property type="evidence" value="ECO:0007669"/>
    <property type="project" value="InterPro"/>
</dbReference>
<evidence type="ECO:0000256" key="6">
    <source>
        <dbReference type="PROSITE-ProRule" id="PRU00325"/>
    </source>
</evidence>
<dbReference type="PROSITE" id="PS50966">
    <property type="entry name" value="ZF_SWIM"/>
    <property type="match status" value="1"/>
</dbReference>
<dbReference type="GO" id="GO:0006260">
    <property type="term" value="P:DNA replication"/>
    <property type="evidence" value="ECO:0007669"/>
    <property type="project" value="UniProtKB-KW"/>
</dbReference>
<evidence type="ECO:0000256" key="4">
    <source>
        <dbReference type="ARBA" id="ARBA00022763"/>
    </source>
</evidence>
<evidence type="ECO:0000256" key="7">
    <source>
        <dbReference type="SAM" id="MobiDB-lite"/>
    </source>
</evidence>